<accession>A0AAQ3LC69</accession>
<dbReference type="GO" id="GO:0008780">
    <property type="term" value="F:acyl-[acyl-carrier-protein]-UDP-N-acetylglucosamine O-acyltransferase activity"/>
    <property type="evidence" value="ECO:0007669"/>
    <property type="project" value="UniProtKB-EC"/>
</dbReference>
<dbReference type="InterPro" id="IPR037157">
    <property type="entry name" value="Acetyltransf_C_sf"/>
</dbReference>
<dbReference type="KEGG" id="puo:RZN69_06100"/>
<keyword evidence="5 7" id="KW-0012">Acyltransferase</keyword>
<dbReference type="RefSeq" id="WP_317835182.1">
    <property type="nucleotide sequence ID" value="NZ_CP136920.1"/>
</dbReference>
<evidence type="ECO:0000256" key="2">
    <source>
        <dbReference type="ARBA" id="ARBA00022556"/>
    </source>
</evidence>
<dbReference type="Pfam" id="PF13720">
    <property type="entry name" value="Acetyltransf_11"/>
    <property type="match status" value="1"/>
</dbReference>
<dbReference type="GO" id="GO:0009245">
    <property type="term" value="P:lipid A biosynthetic process"/>
    <property type="evidence" value="ECO:0007669"/>
    <property type="project" value="UniProtKB-KW"/>
</dbReference>
<organism evidence="7 8">
    <name type="scientific">Rubellicoccus peritrichatus</name>
    <dbReference type="NCBI Taxonomy" id="3080537"/>
    <lineage>
        <taxon>Bacteria</taxon>
        <taxon>Pseudomonadati</taxon>
        <taxon>Verrucomicrobiota</taxon>
        <taxon>Opitutia</taxon>
        <taxon>Puniceicoccales</taxon>
        <taxon>Cerasicoccaceae</taxon>
        <taxon>Rubellicoccus</taxon>
    </lineage>
</organism>
<evidence type="ECO:0000259" key="6">
    <source>
        <dbReference type="Pfam" id="PF13720"/>
    </source>
</evidence>
<dbReference type="GO" id="GO:0016020">
    <property type="term" value="C:membrane"/>
    <property type="evidence" value="ECO:0007669"/>
    <property type="project" value="GOC"/>
</dbReference>
<dbReference type="PIRSF" id="PIRSF000456">
    <property type="entry name" value="UDP-GlcNAc_acltr"/>
    <property type="match status" value="1"/>
</dbReference>
<keyword evidence="3 7" id="KW-0808">Transferase</keyword>
<dbReference type="PANTHER" id="PTHR43480:SF1">
    <property type="entry name" value="ACYL-[ACYL-CARRIER-PROTEIN]--UDP-N-ACETYLGLUCOSAMINE O-ACYLTRANSFERASE, MITOCHONDRIAL-RELATED"/>
    <property type="match status" value="1"/>
</dbReference>
<dbReference type="EMBL" id="CP136920">
    <property type="protein sequence ID" value="WOO42657.1"/>
    <property type="molecule type" value="Genomic_DNA"/>
</dbReference>
<dbReference type="Proteomes" id="UP001304300">
    <property type="component" value="Chromosome"/>
</dbReference>
<evidence type="ECO:0000256" key="4">
    <source>
        <dbReference type="ARBA" id="ARBA00023098"/>
    </source>
</evidence>
<dbReference type="NCBIfam" id="NF003657">
    <property type="entry name" value="PRK05289.1"/>
    <property type="match status" value="1"/>
</dbReference>
<keyword evidence="1" id="KW-0444">Lipid biosynthesis</keyword>
<dbReference type="Gene3D" id="1.20.1180.10">
    <property type="entry name" value="Udp N-acetylglucosamine O-acyltransferase, C-terminal domain"/>
    <property type="match status" value="1"/>
</dbReference>
<dbReference type="PANTHER" id="PTHR43480">
    <property type="entry name" value="ACYL-[ACYL-CARRIER-PROTEIN]--UDP-N-ACETYLGLUCOSAMINE O-ACYLTRANSFERASE"/>
    <property type="match status" value="1"/>
</dbReference>
<dbReference type="InterPro" id="IPR011004">
    <property type="entry name" value="Trimer_LpxA-like_sf"/>
</dbReference>
<keyword evidence="4" id="KW-0443">Lipid metabolism</keyword>
<keyword evidence="8" id="KW-1185">Reference proteome</keyword>
<dbReference type="EC" id="2.3.1.129" evidence="7"/>
<gene>
    <name evidence="7" type="primary">lpxA</name>
    <name evidence="7" type="ORF">RZN69_06100</name>
</gene>
<proteinExistence type="predicted"/>
<dbReference type="Gene3D" id="2.160.10.10">
    <property type="entry name" value="Hexapeptide repeat proteins"/>
    <property type="match status" value="1"/>
</dbReference>
<dbReference type="SUPFAM" id="SSF51161">
    <property type="entry name" value="Trimeric LpxA-like enzymes"/>
    <property type="match status" value="1"/>
</dbReference>
<feature type="domain" description="UDP N-acetylglucosamine O-acyltransferase C-terminal" evidence="6">
    <location>
        <begin position="156"/>
        <end position="237"/>
    </location>
</feature>
<dbReference type="Pfam" id="PF14602">
    <property type="entry name" value="Hexapep_2"/>
    <property type="match status" value="1"/>
</dbReference>
<dbReference type="Pfam" id="PF00132">
    <property type="entry name" value="Hexapep"/>
    <property type="match status" value="1"/>
</dbReference>
<dbReference type="InterPro" id="IPR029098">
    <property type="entry name" value="Acetyltransf_C"/>
</dbReference>
<keyword evidence="2" id="KW-0441">Lipid A biosynthesis</keyword>
<evidence type="ECO:0000256" key="1">
    <source>
        <dbReference type="ARBA" id="ARBA00022516"/>
    </source>
</evidence>
<name>A0AAQ3LC69_9BACT</name>
<protein>
    <submittedName>
        <fullName evidence="7">Acyl-ACP--UDP-N-acetylglucosamine O-acyltransferase</fullName>
        <ecNumber evidence="7">2.3.1.129</ecNumber>
    </submittedName>
</protein>
<evidence type="ECO:0000313" key="7">
    <source>
        <dbReference type="EMBL" id="WOO42657.1"/>
    </source>
</evidence>
<evidence type="ECO:0000256" key="5">
    <source>
        <dbReference type="ARBA" id="ARBA00023315"/>
    </source>
</evidence>
<dbReference type="InterPro" id="IPR001451">
    <property type="entry name" value="Hexapep"/>
</dbReference>
<dbReference type="AlphaFoldDB" id="A0AAQ3LC69"/>
<reference evidence="7 8" key="1">
    <citation type="submission" date="2023-10" db="EMBL/GenBank/DDBJ databases">
        <title>Rubellicoccus peritrichatus gen. nov., sp. nov., isolated from an algae of coral reef tank.</title>
        <authorList>
            <person name="Luo J."/>
        </authorList>
    </citation>
    <scope>NUCLEOTIDE SEQUENCE [LARGE SCALE GENOMIC DNA]</scope>
    <source>
        <strain evidence="7 8">CR14</strain>
    </source>
</reference>
<dbReference type="InterPro" id="IPR010137">
    <property type="entry name" value="Lipid_A_LpxA"/>
</dbReference>
<evidence type="ECO:0000313" key="8">
    <source>
        <dbReference type="Proteomes" id="UP001304300"/>
    </source>
</evidence>
<sequence>MSDNFALIDPTAKLGAACSIAAFAVIKAGVTLADRVTVDHHAVIGGLPQDLHFDSATDSGVIIGEGTVIREGVTINRATKPGGNTVVGANCFLMANSHLGHDVQLGDHVILANGVLLGGHIIVEDHCFLGGAAVFHQYIRVGEGAIISGGSRMAHDVPPFALASDYSRIRGLNLIGMKRRGFSQEEISDVKACYKAVYFQPGDPARKAKAALDSGLFKTSRGEHFLRFFESGKRGFIRSDNERG</sequence>
<evidence type="ECO:0000256" key="3">
    <source>
        <dbReference type="ARBA" id="ARBA00022679"/>
    </source>
</evidence>